<dbReference type="eggNOG" id="KOG1502">
    <property type="taxonomic scope" value="Eukaryota"/>
</dbReference>
<dbReference type="InterPro" id="IPR051783">
    <property type="entry name" value="NAD(P)-dependent_oxidoreduct"/>
</dbReference>
<organism evidence="2 3">
    <name type="scientific">Glarea lozoyensis (strain ATCC 20868 / MF5171)</name>
    <dbReference type="NCBI Taxonomy" id="1116229"/>
    <lineage>
        <taxon>Eukaryota</taxon>
        <taxon>Fungi</taxon>
        <taxon>Dikarya</taxon>
        <taxon>Ascomycota</taxon>
        <taxon>Pezizomycotina</taxon>
        <taxon>Leotiomycetes</taxon>
        <taxon>Helotiales</taxon>
        <taxon>Helotiaceae</taxon>
        <taxon>Glarea</taxon>
    </lineage>
</organism>
<name>S3DEU8_GLAL2</name>
<dbReference type="InterPro" id="IPR001509">
    <property type="entry name" value="Epimerase_deHydtase"/>
</dbReference>
<dbReference type="CDD" id="cd05262">
    <property type="entry name" value="SDR_a7"/>
    <property type="match status" value="1"/>
</dbReference>
<dbReference type="STRING" id="1116229.S3DEU8"/>
<dbReference type="EMBL" id="KE145363">
    <property type="protein sequence ID" value="EPE30511.1"/>
    <property type="molecule type" value="Genomic_DNA"/>
</dbReference>
<dbReference type="OMA" id="HTAFDHD"/>
<dbReference type="GO" id="GO:0004029">
    <property type="term" value="F:aldehyde dehydrogenase (NAD+) activity"/>
    <property type="evidence" value="ECO:0007669"/>
    <property type="project" value="TreeGrafter"/>
</dbReference>
<feature type="domain" description="NAD-dependent epimerase/dehydratase" evidence="1">
    <location>
        <begin position="3"/>
        <end position="218"/>
    </location>
</feature>
<dbReference type="RefSeq" id="XP_008081922.1">
    <property type="nucleotide sequence ID" value="XM_008083731.1"/>
</dbReference>
<dbReference type="Pfam" id="PF01370">
    <property type="entry name" value="Epimerase"/>
    <property type="match status" value="1"/>
</dbReference>
<gene>
    <name evidence="2" type="ORF">GLAREA_03478</name>
</gene>
<dbReference type="PANTHER" id="PTHR48079">
    <property type="entry name" value="PROTEIN YEEZ"/>
    <property type="match status" value="1"/>
</dbReference>
<dbReference type="KEGG" id="glz:GLAREA_03478"/>
<dbReference type="SUPFAM" id="SSF51735">
    <property type="entry name" value="NAD(P)-binding Rossmann-fold domains"/>
    <property type="match status" value="1"/>
</dbReference>
<sequence length="309" mass="32797">MHIFITGSTGYIGRALTSHLLASGHTILALVRPHQEATNPPPSNPNITLLPGTLTDLATLTHGATTTDATIHLAFSMSFTSFAESCAIDLSAISTLGAALLGTDKPLVVTSGTLNLAGRGVGLESMRAEPGPVPRYLAEWKVEELAKEGVRAMVVRLPPSVHGEEDVGMMPKFIAVGAAKKEVAYVGDGGQRWPSVHREDAAMVYMLAVERGVKGGMYHAVGDEGVSIREIAEVVAGRLGVGMRCIAGEEAAGWYGFMGPLLGVDNPCESKRTREELGWVPKGCGLLEDLREGEYYFAEENIGRVVEGL</sequence>
<dbReference type="InterPro" id="IPR036291">
    <property type="entry name" value="NAD(P)-bd_dom_sf"/>
</dbReference>
<reference evidence="2 3" key="1">
    <citation type="journal article" date="2013" name="BMC Genomics">
        <title>Genomics-driven discovery of the pneumocandin biosynthetic gene cluster in the fungus Glarea lozoyensis.</title>
        <authorList>
            <person name="Chen L."/>
            <person name="Yue Q."/>
            <person name="Zhang X."/>
            <person name="Xiang M."/>
            <person name="Wang C."/>
            <person name="Li S."/>
            <person name="Che Y."/>
            <person name="Ortiz-Lopez F.J."/>
            <person name="Bills G.F."/>
            <person name="Liu X."/>
            <person name="An Z."/>
        </authorList>
    </citation>
    <scope>NUCLEOTIDE SEQUENCE [LARGE SCALE GENOMIC DNA]</scope>
    <source>
        <strain evidence="3">ATCC 20868 / MF5171</strain>
    </source>
</reference>
<keyword evidence="3" id="KW-1185">Reference proteome</keyword>
<protein>
    <submittedName>
        <fullName evidence="2">NAD(P)-binding Rossmann-fold containing protein</fullName>
    </submittedName>
</protein>
<dbReference type="GO" id="GO:0005737">
    <property type="term" value="C:cytoplasm"/>
    <property type="evidence" value="ECO:0007669"/>
    <property type="project" value="TreeGrafter"/>
</dbReference>
<dbReference type="OrthoDB" id="10262413at2759"/>
<accession>S3DEU8</accession>
<proteinExistence type="predicted"/>
<dbReference type="Gene3D" id="3.40.50.720">
    <property type="entry name" value="NAD(P)-binding Rossmann-like Domain"/>
    <property type="match status" value="1"/>
</dbReference>
<dbReference type="HOGENOM" id="CLU_007383_12_3_1"/>
<evidence type="ECO:0000313" key="3">
    <source>
        <dbReference type="Proteomes" id="UP000016922"/>
    </source>
</evidence>
<dbReference type="PANTHER" id="PTHR48079:SF9">
    <property type="entry name" value="PUTATIVE-RELATED"/>
    <property type="match status" value="1"/>
</dbReference>
<dbReference type="GeneID" id="19462533"/>
<evidence type="ECO:0000313" key="2">
    <source>
        <dbReference type="EMBL" id="EPE30511.1"/>
    </source>
</evidence>
<dbReference type="Proteomes" id="UP000016922">
    <property type="component" value="Unassembled WGS sequence"/>
</dbReference>
<evidence type="ECO:0000259" key="1">
    <source>
        <dbReference type="Pfam" id="PF01370"/>
    </source>
</evidence>
<dbReference type="AlphaFoldDB" id="S3DEU8"/>